<dbReference type="KEGG" id="pcor:KS4_33610"/>
<accession>A0A517YYI1</accession>
<name>A0A517YYI1_9BACT</name>
<evidence type="ECO:0000313" key="1">
    <source>
        <dbReference type="EMBL" id="QDU35280.1"/>
    </source>
</evidence>
<dbReference type="EMBL" id="CP036425">
    <property type="protein sequence ID" value="QDU35280.1"/>
    <property type="molecule type" value="Genomic_DNA"/>
</dbReference>
<keyword evidence="2" id="KW-1185">Reference proteome</keyword>
<dbReference type="RefSeq" id="WP_145080377.1">
    <property type="nucleotide sequence ID" value="NZ_CP036425.1"/>
</dbReference>
<dbReference type="Pfam" id="PF10987">
    <property type="entry name" value="DUF2806"/>
    <property type="match status" value="1"/>
</dbReference>
<dbReference type="InterPro" id="IPR021254">
    <property type="entry name" value="DUF2806"/>
</dbReference>
<reference evidence="1 2" key="1">
    <citation type="submission" date="2019-02" db="EMBL/GenBank/DDBJ databases">
        <title>Deep-cultivation of Planctomycetes and their phenomic and genomic characterization uncovers novel biology.</title>
        <authorList>
            <person name="Wiegand S."/>
            <person name="Jogler M."/>
            <person name="Boedeker C."/>
            <person name="Pinto D."/>
            <person name="Vollmers J."/>
            <person name="Rivas-Marin E."/>
            <person name="Kohn T."/>
            <person name="Peeters S.H."/>
            <person name="Heuer A."/>
            <person name="Rast P."/>
            <person name="Oberbeckmann S."/>
            <person name="Bunk B."/>
            <person name="Jeske O."/>
            <person name="Meyerdierks A."/>
            <person name="Storesund J.E."/>
            <person name="Kallscheuer N."/>
            <person name="Luecker S."/>
            <person name="Lage O.M."/>
            <person name="Pohl T."/>
            <person name="Merkel B.J."/>
            <person name="Hornburger P."/>
            <person name="Mueller R.-W."/>
            <person name="Bruemmer F."/>
            <person name="Labrenz M."/>
            <person name="Spormann A.M."/>
            <person name="Op den Camp H."/>
            <person name="Overmann J."/>
            <person name="Amann R."/>
            <person name="Jetten M.S.M."/>
            <person name="Mascher T."/>
            <person name="Medema M.H."/>
            <person name="Devos D.P."/>
            <person name="Kaster A.-K."/>
            <person name="Ovreas L."/>
            <person name="Rohde M."/>
            <person name="Galperin M.Y."/>
            <person name="Jogler C."/>
        </authorList>
    </citation>
    <scope>NUCLEOTIDE SEQUENCE [LARGE SCALE GENOMIC DNA]</scope>
    <source>
        <strain evidence="1 2">KS4</strain>
    </source>
</reference>
<dbReference type="OrthoDB" id="886161at2"/>
<evidence type="ECO:0000313" key="2">
    <source>
        <dbReference type="Proteomes" id="UP000317369"/>
    </source>
</evidence>
<gene>
    <name evidence="1" type="ORF">KS4_33610</name>
</gene>
<evidence type="ECO:0008006" key="3">
    <source>
        <dbReference type="Google" id="ProtNLM"/>
    </source>
</evidence>
<sequence length="282" mass="32385">METGITLLGDLGKPATALVEKIGVATGILYEPTRIKRKARAEAKAEHIKAIAKIDQGRQVRALQRFIAEEERKQENMESIIEQAFPLIDDNAKPKAIENDWLLNFFEKCRLTSDQDIQKIWAAILAGEANTNGNFSKRTINCLADFDSRDAMLLQHLCTFAVTFNQDQAILIYSFQDRIYDGPMHIYELLQHFQSFGLLSINNINFYNLEYPSIVDLKYFSKNKKIHNLDHSYTKINIGKALLSRTGCELIKVCKSSPEALEYDKFYAYMIDRLKNQKLSIY</sequence>
<dbReference type="Proteomes" id="UP000317369">
    <property type="component" value="Chromosome"/>
</dbReference>
<organism evidence="1 2">
    <name type="scientific">Poriferisphaera corsica</name>
    <dbReference type="NCBI Taxonomy" id="2528020"/>
    <lineage>
        <taxon>Bacteria</taxon>
        <taxon>Pseudomonadati</taxon>
        <taxon>Planctomycetota</taxon>
        <taxon>Phycisphaerae</taxon>
        <taxon>Phycisphaerales</taxon>
        <taxon>Phycisphaeraceae</taxon>
        <taxon>Poriferisphaera</taxon>
    </lineage>
</organism>
<proteinExistence type="predicted"/>
<protein>
    <recommendedName>
        <fullName evidence="3">DUF2806 domain-containing protein</fullName>
    </recommendedName>
</protein>
<dbReference type="AlphaFoldDB" id="A0A517YYI1"/>